<dbReference type="EMBL" id="FNAG01000014">
    <property type="protein sequence ID" value="SDE02952.1"/>
    <property type="molecule type" value="Genomic_DNA"/>
</dbReference>
<evidence type="ECO:0000313" key="15">
    <source>
        <dbReference type="EMBL" id="SDE02952.1"/>
    </source>
</evidence>
<proteinExistence type="inferred from homology"/>
<dbReference type="OrthoDB" id="9808150at2"/>
<keyword evidence="10 13" id="KW-0067">ATP-binding</keyword>
<evidence type="ECO:0000256" key="12">
    <source>
        <dbReference type="ARBA" id="ARBA00048594"/>
    </source>
</evidence>
<dbReference type="GO" id="GO:0005524">
    <property type="term" value="F:ATP binding"/>
    <property type="evidence" value="ECO:0007669"/>
    <property type="project" value="UniProtKB-UniRule"/>
</dbReference>
<dbReference type="InterPro" id="IPR017665">
    <property type="entry name" value="Guanylate_kinase"/>
</dbReference>
<dbReference type="InterPro" id="IPR020590">
    <property type="entry name" value="Guanylate_kinase_CS"/>
</dbReference>
<protein>
    <recommendedName>
        <fullName evidence="5 13">Guanylate kinase</fullName>
        <ecNumber evidence="4 13">2.7.4.8</ecNumber>
    </recommendedName>
    <alternativeName>
        <fullName evidence="11 13">GMP kinase</fullName>
    </alternativeName>
</protein>
<dbReference type="STRING" id="265719.SAMN04488509_11449"/>
<comment type="function">
    <text evidence="1 13">Essential for recycling GMP and indirectly, cGMP.</text>
</comment>
<dbReference type="PANTHER" id="PTHR23117">
    <property type="entry name" value="GUANYLATE KINASE-RELATED"/>
    <property type="match status" value="1"/>
</dbReference>
<evidence type="ECO:0000256" key="9">
    <source>
        <dbReference type="ARBA" id="ARBA00022777"/>
    </source>
</evidence>
<evidence type="ECO:0000256" key="10">
    <source>
        <dbReference type="ARBA" id="ARBA00022840"/>
    </source>
</evidence>
<dbReference type="Proteomes" id="UP000199603">
    <property type="component" value="Unassembled WGS sequence"/>
</dbReference>
<evidence type="ECO:0000256" key="11">
    <source>
        <dbReference type="ARBA" id="ARBA00030128"/>
    </source>
</evidence>
<sequence length="203" mass="22863">MSGSLYIVAAPSGAGKSSLVNALLEREPDIQLSISYTSRGPRPGETEGAHYHFVSRETFEGMVARGEFFEHAVVHGDLKGTARHTVEEPLKQGRDVLLEIDYQGARQVRALVPDCVSVFILPPSREELERRLRGRAQDSEETILKRLENSREEIAHLDDFDYLIVNDSFERALEDLCAIVRSHRLRRTEQARRQAGLIQALLA</sequence>
<dbReference type="EC" id="2.7.4.8" evidence="4 13"/>
<dbReference type="PANTHER" id="PTHR23117:SF13">
    <property type="entry name" value="GUANYLATE KINASE"/>
    <property type="match status" value="1"/>
</dbReference>
<evidence type="ECO:0000256" key="4">
    <source>
        <dbReference type="ARBA" id="ARBA00012961"/>
    </source>
</evidence>
<comment type="similarity">
    <text evidence="3 13">Belongs to the guanylate kinase family.</text>
</comment>
<dbReference type="FunFam" id="3.30.63.10:FF:000005">
    <property type="entry name" value="Guanylate kinase"/>
    <property type="match status" value="1"/>
</dbReference>
<dbReference type="SUPFAM" id="SSF52540">
    <property type="entry name" value="P-loop containing nucleoside triphosphate hydrolases"/>
    <property type="match status" value="1"/>
</dbReference>
<evidence type="ECO:0000256" key="8">
    <source>
        <dbReference type="ARBA" id="ARBA00022741"/>
    </source>
</evidence>
<keyword evidence="9 13" id="KW-0418">Kinase</keyword>
<dbReference type="RefSeq" id="WP_091245119.1">
    <property type="nucleotide sequence ID" value="NZ_FNAG01000014.1"/>
</dbReference>
<dbReference type="InterPro" id="IPR008145">
    <property type="entry name" value="GK/Ca_channel_bsu"/>
</dbReference>
<reference evidence="15 16" key="1">
    <citation type="submission" date="2016-10" db="EMBL/GenBank/DDBJ databases">
        <authorList>
            <person name="de Groot N.N."/>
        </authorList>
    </citation>
    <scope>NUCLEOTIDE SEQUENCE [LARGE SCALE GENOMIC DNA]</scope>
    <source>
        <strain evidence="15 16">DSM 16957</strain>
    </source>
</reference>
<dbReference type="InterPro" id="IPR008144">
    <property type="entry name" value="Guanylate_kin-like_dom"/>
</dbReference>
<accession>A0A1G6ZKJ7</accession>
<evidence type="ECO:0000256" key="2">
    <source>
        <dbReference type="ARBA" id="ARBA00004496"/>
    </source>
</evidence>
<dbReference type="NCBIfam" id="TIGR03263">
    <property type="entry name" value="guanyl_kin"/>
    <property type="match status" value="1"/>
</dbReference>
<evidence type="ECO:0000256" key="13">
    <source>
        <dbReference type="HAMAP-Rule" id="MF_00328"/>
    </source>
</evidence>
<dbReference type="Pfam" id="PF00625">
    <property type="entry name" value="Guanylate_kin"/>
    <property type="match status" value="1"/>
</dbReference>
<dbReference type="HAMAP" id="MF_00328">
    <property type="entry name" value="Guanylate_kinase"/>
    <property type="match status" value="1"/>
</dbReference>
<dbReference type="GO" id="GO:0004385">
    <property type="term" value="F:GMP kinase activity"/>
    <property type="evidence" value="ECO:0007669"/>
    <property type="project" value="UniProtKB-UniRule"/>
</dbReference>
<dbReference type="CDD" id="cd00071">
    <property type="entry name" value="GMPK"/>
    <property type="match status" value="1"/>
</dbReference>
<evidence type="ECO:0000256" key="5">
    <source>
        <dbReference type="ARBA" id="ARBA00016296"/>
    </source>
</evidence>
<comment type="subcellular location">
    <subcellularLocation>
        <location evidence="2 13">Cytoplasm</location>
    </subcellularLocation>
</comment>
<keyword evidence="8 13" id="KW-0547">Nucleotide-binding</keyword>
<keyword evidence="6 13" id="KW-0963">Cytoplasm</keyword>
<keyword evidence="16" id="KW-1185">Reference proteome</keyword>
<keyword evidence="7 13" id="KW-0808">Transferase</keyword>
<feature type="domain" description="Guanylate kinase-like" evidence="14">
    <location>
        <begin position="3"/>
        <end position="181"/>
    </location>
</feature>
<evidence type="ECO:0000259" key="14">
    <source>
        <dbReference type="PROSITE" id="PS50052"/>
    </source>
</evidence>
<evidence type="ECO:0000256" key="6">
    <source>
        <dbReference type="ARBA" id="ARBA00022490"/>
    </source>
</evidence>
<name>A0A1G6ZKJ7_9GAMM</name>
<dbReference type="GO" id="GO:0005829">
    <property type="term" value="C:cytosol"/>
    <property type="evidence" value="ECO:0007669"/>
    <property type="project" value="TreeGrafter"/>
</dbReference>
<dbReference type="PROSITE" id="PS00856">
    <property type="entry name" value="GUANYLATE_KINASE_1"/>
    <property type="match status" value="1"/>
</dbReference>
<dbReference type="PROSITE" id="PS50052">
    <property type="entry name" value="GUANYLATE_KINASE_2"/>
    <property type="match status" value="1"/>
</dbReference>
<dbReference type="SMART" id="SM00072">
    <property type="entry name" value="GuKc"/>
    <property type="match status" value="1"/>
</dbReference>
<dbReference type="Gene3D" id="3.40.50.300">
    <property type="entry name" value="P-loop containing nucleotide triphosphate hydrolases"/>
    <property type="match status" value="1"/>
</dbReference>
<dbReference type="InterPro" id="IPR027417">
    <property type="entry name" value="P-loop_NTPase"/>
</dbReference>
<evidence type="ECO:0000256" key="3">
    <source>
        <dbReference type="ARBA" id="ARBA00005790"/>
    </source>
</evidence>
<evidence type="ECO:0000256" key="7">
    <source>
        <dbReference type="ARBA" id="ARBA00022679"/>
    </source>
</evidence>
<evidence type="ECO:0000313" key="16">
    <source>
        <dbReference type="Proteomes" id="UP000199603"/>
    </source>
</evidence>
<feature type="binding site" evidence="13">
    <location>
        <begin position="10"/>
        <end position="17"/>
    </location>
    <ligand>
        <name>ATP</name>
        <dbReference type="ChEBI" id="CHEBI:30616"/>
    </ligand>
</feature>
<dbReference type="AlphaFoldDB" id="A0A1G6ZKJ7"/>
<dbReference type="Gene3D" id="3.30.63.10">
    <property type="entry name" value="Guanylate Kinase phosphate binding domain"/>
    <property type="match status" value="1"/>
</dbReference>
<evidence type="ECO:0000256" key="1">
    <source>
        <dbReference type="ARBA" id="ARBA00003531"/>
    </source>
</evidence>
<gene>
    <name evidence="13" type="primary">gmk</name>
    <name evidence="15" type="ORF">SAMN04488509_11449</name>
</gene>
<comment type="catalytic activity">
    <reaction evidence="12 13">
        <text>GMP + ATP = GDP + ADP</text>
        <dbReference type="Rhea" id="RHEA:20780"/>
        <dbReference type="ChEBI" id="CHEBI:30616"/>
        <dbReference type="ChEBI" id="CHEBI:58115"/>
        <dbReference type="ChEBI" id="CHEBI:58189"/>
        <dbReference type="ChEBI" id="CHEBI:456216"/>
        <dbReference type="EC" id="2.7.4.8"/>
    </reaction>
</comment>
<organism evidence="15 16">
    <name type="scientific">Aquimonas voraii</name>
    <dbReference type="NCBI Taxonomy" id="265719"/>
    <lineage>
        <taxon>Bacteria</taxon>
        <taxon>Pseudomonadati</taxon>
        <taxon>Pseudomonadota</taxon>
        <taxon>Gammaproteobacteria</taxon>
        <taxon>Lysobacterales</taxon>
        <taxon>Lysobacteraceae</taxon>
        <taxon>Aquimonas</taxon>
    </lineage>
</organism>